<dbReference type="Proteomes" id="UP000295344">
    <property type="component" value="Unassembled WGS sequence"/>
</dbReference>
<gene>
    <name evidence="2" type="ORF">CLV52_2036</name>
</gene>
<dbReference type="RefSeq" id="WP_133766207.1">
    <property type="nucleotide sequence ID" value="NZ_BAAARP010000002.1"/>
</dbReference>
<organism evidence="2 3">
    <name type="scientific">Amnibacterium kyonggiense</name>
    <dbReference type="NCBI Taxonomy" id="595671"/>
    <lineage>
        <taxon>Bacteria</taxon>
        <taxon>Bacillati</taxon>
        <taxon>Actinomycetota</taxon>
        <taxon>Actinomycetes</taxon>
        <taxon>Micrococcales</taxon>
        <taxon>Microbacteriaceae</taxon>
        <taxon>Amnibacterium</taxon>
    </lineage>
</organism>
<dbReference type="InterPro" id="IPR051595">
    <property type="entry name" value="GH25_Enzymes"/>
</dbReference>
<keyword evidence="3" id="KW-1185">Reference proteome</keyword>
<dbReference type="SUPFAM" id="SSF51445">
    <property type="entry name" value="(Trans)glycosidases"/>
    <property type="match status" value="1"/>
</dbReference>
<dbReference type="PANTHER" id="PTHR23208:SF36">
    <property type="entry name" value="LYSOZYME-RELATED"/>
    <property type="match status" value="1"/>
</dbReference>
<comment type="caution">
    <text evidence="2">The sequence shown here is derived from an EMBL/GenBank/DDBJ whole genome shotgun (WGS) entry which is preliminary data.</text>
</comment>
<dbReference type="PANTHER" id="PTHR23208">
    <property type="entry name" value="LYSOZYME PROTEIN"/>
    <property type="match status" value="1"/>
</dbReference>
<dbReference type="EMBL" id="SOAM01000002">
    <property type="protein sequence ID" value="TDS77096.1"/>
    <property type="molecule type" value="Genomic_DNA"/>
</dbReference>
<feature type="signal peptide" evidence="1">
    <location>
        <begin position="1"/>
        <end position="27"/>
    </location>
</feature>
<protein>
    <submittedName>
        <fullName evidence="2">Uncharacterized protein</fullName>
    </submittedName>
</protein>
<dbReference type="InterPro" id="IPR017853">
    <property type="entry name" value="GH"/>
</dbReference>
<dbReference type="GO" id="GO:0007165">
    <property type="term" value="P:signal transduction"/>
    <property type="evidence" value="ECO:0007669"/>
    <property type="project" value="TreeGrafter"/>
</dbReference>
<evidence type="ECO:0000256" key="1">
    <source>
        <dbReference type="SAM" id="SignalP"/>
    </source>
</evidence>
<proteinExistence type="predicted"/>
<dbReference type="AlphaFoldDB" id="A0A4R7FL46"/>
<keyword evidence="1" id="KW-0732">Signal</keyword>
<feature type="chain" id="PRO_5020751039" evidence="1">
    <location>
        <begin position="28"/>
        <end position="353"/>
    </location>
</feature>
<dbReference type="Gene3D" id="3.20.20.80">
    <property type="entry name" value="Glycosidases"/>
    <property type="match status" value="1"/>
</dbReference>
<dbReference type="Gene3D" id="2.60.40.2700">
    <property type="match status" value="1"/>
</dbReference>
<sequence>MRRGPRLAAAITAAVLAAVLVPQTAFASTAPAVGGGDVSYYQGTTTLPDSTQLDFAIVGVNAGRPTDPNPSLADQLAWAAQSRGVGHAKVDVYVASANPGTAGTWWPSSDRTKAGTKVRSPYGSCTARKATQACAWVYGNSYGRDDVHTVPAGTAIGTWWIDVEQDNTWSSSTARNRAVVEGMVAGLQAGKQRVGIYALSGQFRDILGTVPASSSVTKLPAWVAGAKDEAAALQRCSGASLTAGRVTLVQWVDFANTVDHDVACGVLTQPKPTIGGTYRAGHRLTAKVRTWSPSGVHLTYRWTRDGHPIAKATHRTYTLKKADRHHRIGVTVTGVLTGYSTAVQRSATHRIPR</sequence>
<dbReference type="OrthoDB" id="9779955at2"/>
<evidence type="ECO:0000313" key="3">
    <source>
        <dbReference type="Proteomes" id="UP000295344"/>
    </source>
</evidence>
<accession>A0A4R7FL46</accession>
<evidence type="ECO:0000313" key="2">
    <source>
        <dbReference type="EMBL" id="TDS77096.1"/>
    </source>
</evidence>
<name>A0A4R7FL46_9MICO</name>
<reference evidence="2 3" key="1">
    <citation type="submission" date="2019-03" db="EMBL/GenBank/DDBJ databases">
        <title>Genomic Encyclopedia of Archaeal and Bacterial Type Strains, Phase II (KMG-II): from individual species to whole genera.</title>
        <authorList>
            <person name="Goeker M."/>
        </authorList>
    </citation>
    <scope>NUCLEOTIDE SEQUENCE [LARGE SCALE GENOMIC DNA]</scope>
    <source>
        <strain evidence="2 3">DSM 24782</strain>
    </source>
</reference>